<evidence type="ECO:0000313" key="3">
    <source>
        <dbReference type="Proteomes" id="UP000287519"/>
    </source>
</evidence>
<keyword evidence="2" id="KW-0223">Dioxygenase</keyword>
<reference evidence="2 3" key="1">
    <citation type="submission" date="2018-11" db="EMBL/GenBank/DDBJ databases">
        <title>Microbial catabolism of amino acid.</title>
        <authorList>
            <person name="Hibi M."/>
            <person name="Ogawa J."/>
        </authorList>
    </citation>
    <scope>NUCLEOTIDE SEQUENCE [LARGE SCALE GENOMIC DNA]</scope>
    <source>
        <strain evidence="2 3">C31-06</strain>
    </source>
</reference>
<dbReference type="GO" id="GO:0008198">
    <property type="term" value="F:ferrous iron binding"/>
    <property type="evidence" value="ECO:0007669"/>
    <property type="project" value="InterPro"/>
</dbReference>
<accession>A0A402C3H0</accession>
<feature type="domain" description="Extradiol ring-cleavage dioxygenase class III enzyme subunit B" evidence="1">
    <location>
        <begin position="74"/>
        <end position="296"/>
    </location>
</feature>
<dbReference type="InterPro" id="IPR004183">
    <property type="entry name" value="Xdiol_dOase_suB"/>
</dbReference>
<dbReference type="RefSeq" id="WP_124390755.1">
    <property type="nucleotide sequence ID" value="NZ_BHYM01000016.1"/>
</dbReference>
<dbReference type="SUPFAM" id="SSF53213">
    <property type="entry name" value="LigB-like"/>
    <property type="match status" value="1"/>
</dbReference>
<sequence length="327" mass="36239">MSKIVAVAGTSHSPMLGMEPERMWRLRAENDADNDYDLFDQNGDIRNFDELVAAADGRYDDDLSLDVWNEKYSNALACVDRLREELIELKPDLLVVIGDDQEELFTPRNQPAIAVYYGEKIETHTPIDMGSALLSEVQRDLGMDGEIYPAHPQAALHIIKELISRDFDIATSSETETEGGFGHAFAWVVGRMLKNITIPMVPVLINTYYPPNQPTPGRCYELGRALSAAVDSLPGDLRVAVVASGGLSHFVVNDELDRRILEAMRTHDETTLRTLPVEQLDSGTSEVRNWIAAAGSGEHLTHRWSEYIPAWRSAAGTGVGLAFGLWT</sequence>
<evidence type="ECO:0000313" key="2">
    <source>
        <dbReference type="EMBL" id="GCE38123.1"/>
    </source>
</evidence>
<comment type="caution">
    <text evidence="2">The sequence shown here is derived from an EMBL/GenBank/DDBJ whole genome shotgun (WGS) entry which is preliminary data.</text>
</comment>
<evidence type="ECO:0000259" key="1">
    <source>
        <dbReference type="Pfam" id="PF02900"/>
    </source>
</evidence>
<name>A0A402C3H0_RHOWR</name>
<dbReference type="AlphaFoldDB" id="A0A402C3H0"/>
<keyword evidence="2" id="KW-0560">Oxidoreductase</keyword>
<organism evidence="2 3">
    <name type="scientific">Rhodococcus wratislaviensis</name>
    <name type="common">Tsukamurella wratislaviensis</name>
    <dbReference type="NCBI Taxonomy" id="44752"/>
    <lineage>
        <taxon>Bacteria</taxon>
        <taxon>Bacillati</taxon>
        <taxon>Actinomycetota</taxon>
        <taxon>Actinomycetes</taxon>
        <taxon>Mycobacteriales</taxon>
        <taxon>Nocardiaceae</taxon>
        <taxon>Rhodococcus</taxon>
    </lineage>
</organism>
<protein>
    <submittedName>
        <fullName evidence="2">Similar to protocatechuate 4,5-dioxygenase beta chain</fullName>
    </submittedName>
</protein>
<dbReference type="EMBL" id="BHYM01000016">
    <property type="protein sequence ID" value="GCE38123.1"/>
    <property type="molecule type" value="Genomic_DNA"/>
</dbReference>
<dbReference type="OrthoDB" id="8673673at2"/>
<dbReference type="Pfam" id="PF02900">
    <property type="entry name" value="LigB"/>
    <property type="match status" value="1"/>
</dbReference>
<dbReference type="Gene3D" id="3.40.830.10">
    <property type="entry name" value="LigB-like"/>
    <property type="match status" value="1"/>
</dbReference>
<keyword evidence="3" id="KW-1185">Reference proteome</keyword>
<gene>
    <name evidence="2" type="ORF">Rhow_001145</name>
</gene>
<proteinExistence type="predicted"/>
<dbReference type="Proteomes" id="UP000287519">
    <property type="component" value="Unassembled WGS sequence"/>
</dbReference>
<dbReference type="GO" id="GO:0016702">
    <property type="term" value="F:oxidoreductase activity, acting on single donors with incorporation of molecular oxygen, incorporation of two atoms of oxygen"/>
    <property type="evidence" value="ECO:0007669"/>
    <property type="project" value="UniProtKB-ARBA"/>
</dbReference>